<protein>
    <submittedName>
        <fullName evidence="1">Uncharacterized protein</fullName>
    </submittedName>
</protein>
<dbReference type="AlphaFoldDB" id="A0A7C9QVG7"/>
<dbReference type="EMBL" id="JAAIYP010000041">
    <property type="protein sequence ID" value="NFV81505.1"/>
    <property type="molecule type" value="Genomic_DNA"/>
</dbReference>
<comment type="caution">
    <text evidence="1">The sequence shown here is derived from an EMBL/GenBank/DDBJ whole genome shotgun (WGS) entry which is preliminary data.</text>
</comment>
<dbReference type="RefSeq" id="WP_163681623.1">
    <property type="nucleotide sequence ID" value="NZ_JAAIYP010000041.1"/>
</dbReference>
<keyword evidence="2" id="KW-1185">Reference proteome</keyword>
<evidence type="ECO:0000313" key="2">
    <source>
        <dbReference type="Proteomes" id="UP000480684"/>
    </source>
</evidence>
<gene>
    <name evidence="1" type="ORF">G4223_15455</name>
</gene>
<reference evidence="1 2" key="1">
    <citation type="submission" date="2020-02" db="EMBL/GenBank/DDBJ databases">
        <authorList>
            <person name="Dziuba M."/>
            <person name="Kuznetsov B."/>
            <person name="Mardanov A."/>
            <person name="Ravin N."/>
            <person name="Grouzdev D."/>
        </authorList>
    </citation>
    <scope>NUCLEOTIDE SEQUENCE [LARGE SCALE GENOMIC DNA]</scope>
    <source>
        <strain evidence="1 2">SpK</strain>
    </source>
</reference>
<organism evidence="1 2">
    <name type="scientific">Magnetospirillum aberrantis SpK</name>
    <dbReference type="NCBI Taxonomy" id="908842"/>
    <lineage>
        <taxon>Bacteria</taxon>
        <taxon>Pseudomonadati</taxon>
        <taxon>Pseudomonadota</taxon>
        <taxon>Alphaproteobacteria</taxon>
        <taxon>Rhodospirillales</taxon>
        <taxon>Rhodospirillaceae</taxon>
        <taxon>Magnetospirillum</taxon>
    </lineage>
</organism>
<dbReference type="Proteomes" id="UP000480684">
    <property type="component" value="Unassembled WGS sequence"/>
</dbReference>
<sequence length="68" mass="7874">MFLVRVDRSCDARYQPLTVKAHEYLYDFAAFIARSIPDAEVHARLGRQTGDEIVFHGQELQADDMELF</sequence>
<proteinExistence type="predicted"/>
<evidence type="ECO:0000313" key="1">
    <source>
        <dbReference type="EMBL" id="NFV81505.1"/>
    </source>
</evidence>
<name>A0A7C9QVG7_9PROT</name>
<accession>A0A7C9QVG7</accession>